<dbReference type="OrthoDB" id="5296234at2"/>
<evidence type="ECO:0000313" key="4">
    <source>
        <dbReference type="Proteomes" id="UP000075391"/>
    </source>
</evidence>
<comment type="similarity">
    <text evidence="1">Belongs to the N-Me-Phe pilin family.</text>
</comment>
<protein>
    <submittedName>
        <fullName evidence="3">Pilus assembly protein PilA</fullName>
    </submittedName>
</protein>
<dbReference type="Pfam" id="PF07963">
    <property type="entry name" value="N_methyl"/>
    <property type="match status" value="1"/>
</dbReference>
<dbReference type="InterPro" id="IPR045584">
    <property type="entry name" value="Pilin-like"/>
</dbReference>
<keyword evidence="2" id="KW-0488">Methylation</keyword>
<accession>A0A150WUL0</accession>
<dbReference type="PANTHER" id="PTHR30093">
    <property type="entry name" value="GENERAL SECRETION PATHWAY PROTEIN G"/>
    <property type="match status" value="1"/>
</dbReference>
<gene>
    <name evidence="3" type="ORF">AZI85_15480</name>
</gene>
<proteinExistence type="inferred from homology"/>
<dbReference type="SUPFAM" id="SSF54523">
    <property type="entry name" value="Pili subunits"/>
    <property type="match status" value="1"/>
</dbReference>
<evidence type="ECO:0000256" key="2">
    <source>
        <dbReference type="ARBA" id="ARBA00022481"/>
    </source>
</evidence>
<dbReference type="InterPro" id="IPR012902">
    <property type="entry name" value="N_methyl_site"/>
</dbReference>
<dbReference type="AlphaFoldDB" id="A0A150WUL0"/>
<dbReference type="PROSITE" id="PS00409">
    <property type="entry name" value="PROKAR_NTER_METHYL"/>
    <property type="match status" value="1"/>
</dbReference>
<organism evidence="3 4">
    <name type="scientific">Bdellovibrio bacteriovorus</name>
    <dbReference type="NCBI Taxonomy" id="959"/>
    <lineage>
        <taxon>Bacteria</taxon>
        <taxon>Pseudomonadati</taxon>
        <taxon>Bdellovibrionota</taxon>
        <taxon>Bdellovibrionia</taxon>
        <taxon>Bdellovibrionales</taxon>
        <taxon>Pseudobdellovibrionaceae</taxon>
        <taxon>Bdellovibrio</taxon>
    </lineage>
</organism>
<dbReference type="Gene3D" id="3.30.700.10">
    <property type="entry name" value="Glycoprotein, Type 4 Pilin"/>
    <property type="match status" value="1"/>
</dbReference>
<name>A0A150WUL0_BDEBC</name>
<evidence type="ECO:0000313" key="3">
    <source>
        <dbReference type="EMBL" id="KYG70086.1"/>
    </source>
</evidence>
<evidence type="ECO:0000256" key="1">
    <source>
        <dbReference type="ARBA" id="ARBA00005233"/>
    </source>
</evidence>
<sequence>MLFSSKNSQRGFSLVELMVVVAIIGILAAIAVPSVNKYMAKARQSEAKTNLSSLYTAEKAFYSEYNTYDSRFAAVGYTPEGSLRYNVGFTAAGKQAGAAEGYTSTPANASISALGYCGTTAGTFQNGCTMLNGAGGSTIAPAINDNMCDASPSGVAAGCLTTATTFQAAAVAVIQTDGGNDEWAIDSSKVIRNTLIGIR</sequence>
<dbReference type="InterPro" id="IPR028188">
    <property type="entry name" value="Pilin_PilA"/>
</dbReference>
<dbReference type="EMBL" id="LUKF01000003">
    <property type="protein sequence ID" value="KYG70086.1"/>
    <property type="molecule type" value="Genomic_DNA"/>
</dbReference>
<reference evidence="3 4" key="1">
    <citation type="submission" date="2016-03" db="EMBL/GenBank/DDBJ databases">
        <authorList>
            <person name="Ploux O."/>
        </authorList>
    </citation>
    <scope>NUCLEOTIDE SEQUENCE [LARGE SCALE GENOMIC DNA]</scope>
    <source>
        <strain evidence="3 4">BER2</strain>
    </source>
</reference>
<dbReference type="RefSeq" id="WP_063243000.1">
    <property type="nucleotide sequence ID" value="NZ_LUKF01000003.1"/>
</dbReference>
<dbReference type="NCBIfam" id="TIGR02532">
    <property type="entry name" value="IV_pilin_GFxxxE"/>
    <property type="match status" value="1"/>
</dbReference>
<dbReference type="Proteomes" id="UP000075391">
    <property type="component" value="Unassembled WGS sequence"/>
</dbReference>
<dbReference type="Pfam" id="PF14245">
    <property type="entry name" value="Pilin_PilA"/>
    <property type="match status" value="1"/>
</dbReference>
<dbReference type="PANTHER" id="PTHR30093:SF34">
    <property type="entry name" value="PREPILIN PEPTIDASE-DEPENDENT PROTEIN D"/>
    <property type="match status" value="1"/>
</dbReference>
<comment type="caution">
    <text evidence="3">The sequence shown here is derived from an EMBL/GenBank/DDBJ whole genome shotgun (WGS) entry which is preliminary data.</text>
</comment>